<gene>
    <name evidence="1" type="ORF">H2199_003154</name>
</gene>
<comment type="caution">
    <text evidence="1">The sequence shown here is derived from an EMBL/GenBank/DDBJ whole genome shotgun (WGS) entry which is preliminary data.</text>
</comment>
<dbReference type="EMBL" id="JAPDRP010000008">
    <property type="protein sequence ID" value="KAJ9645150.1"/>
    <property type="molecule type" value="Genomic_DNA"/>
</dbReference>
<name>A0ACC2ZC31_9PEZI</name>
<proteinExistence type="predicted"/>
<organism evidence="1 2">
    <name type="scientific">Coniosporium tulheliwenetii</name>
    <dbReference type="NCBI Taxonomy" id="3383036"/>
    <lineage>
        <taxon>Eukaryota</taxon>
        <taxon>Fungi</taxon>
        <taxon>Dikarya</taxon>
        <taxon>Ascomycota</taxon>
        <taxon>Pezizomycotina</taxon>
        <taxon>Dothideomycetes</taxon>
        <taxon>Dothideomycetes incertae sedis</taxon>
        <taxon>Coniosporium</taxon>
    </lineage>
</organism>
<sequence length="486" mass="54572">MTSPPIEGFSKLGIGPMRTRSQTERERRAQAQAQAGAGAGSQAHQQAHQQAQQPAAGSAGAAMASSSMNERIIRSGRFRYDISGLSEASRERFRDALECGKAISVEYCEETEEAGSYVFHVKDTFPIFVEKDEPQLDKPQSDEPHPSAPHCDCGMWEEGLACKHVFWLEDQLVRAFGDESYVYRLAGDASTIENKTHADTITPYRLIERRELSELAKRRDWLLDEQGLEEGEARTDELNDILSVLEPTGLIHEDFVATLPGSPSLSQAYQQFRDSIIAYAARNDDLYVRLRSIVDPTIRANVFFERMQDRVEQVFDDLQEYVNQGPTGSERPFGVVECADKLEELVKEIQDGYDKRISNDPGDRDAANRAVRALIDVLEGVVDRNRDLYQGTAWPIEQIQDRNLFPRLIKSHVMVGDELFVVDMLKNKPPEVLREYHERLRSIAAKLQFFGAPEPYVSTLNSIAPPHGQKRSAPSAGGSSSKRPMK</sequence>
<evidence type="ECO:0000313" key="2">
    <source>
        <dbReference type="Proteomes" id="UP001172680"/>
    </source>
</evidence>
<reference evidence="1" key="1">
    <citation type="submission" date="2022-10" db="EMBL/GenBank/DDBJ databases">
        <title>Culturing micro-colonial fungi from biological soil crusts in the Mojave desert and describing Neophaeococcomyces mojavensis, and introducing the new genera and species Taxawa tesnikishii.</title>
        <authorList>
            <person name="Kurbessoian T."/>
            <person name="Stajich J.E."/>
        </authorList>
    </citation>
    <scope>NUCLEOTIDE SEQUENCE</scope>
    <source>
        <strain evidence="1">JES_115</strain>
    </source>
</reference>
<accession>A0ACC2ZC31</accession>
<keyword evidence="2" id="KW-1185">Reference proteome</keyword>
<evidence type="ECO:0000313" key="1">
    <source>
        <dbReference type="EMBL" id="KAJ9645150.1"/>
    </source>
</evidence>
<dbReference type="Proteomes" id="UP001172680">
    <property type="component" value="Unassembled WGS sequence"/>
</dbReference>
<protein>
    <submittedName>
        <fullName evidence="1">Uncharacterized protein</fullName>
    </submittedName>
</protein>